<sequence length="561" mass="62345">MTHRSAIFALADTYIDELAAINPITATNLGISGYDDKLPDYSLAGSQSQADHFRNTLSALKDLTPIDEIDRISAEVFRERLESSLGLYESMEMQRVICALASPASDVRQVFEMMDASTPDAVSLIIARLHAIPRAFNSWQESLRELQRDGMVGARRQVLSVAEQVGAHGATGYRAFASNINAGALQAQLDQAIEIASESATSLANWLHDEYATLSSPVDAYGEERYAPWARYYTGSKLNLRDTYEWGLADLAAINERMWKVAARVAPQAKSLADVAMHLDRDPKYALHGTDQLLAYLRNFTDSAIERMHGTHFDIDDRIKFCDVRLAPEGSAAAAYYMPPSEDLSRPGTTWYPTMGMNEFTSWRNDSIWYHEAVPGHHLQCATVVLEQERLSRFQRTEGWTSGYGEGWALYAERLMDELGAFEDPGAELGFLSGQGLRAARVVVDIGMHLGYKDEHGKVWNAESARECLIERALLEPEFANSEVDRYLGIPGQAISYKVGERVWMAVREAARARHGGAFDLKAFHAHALRMTHGTRPFRCRNGALVAATDGSFTHPSPRTA</sequence>
<dbReference type="PANTHER" id="PTHR33361">
    <property type="entry name" value="GLR0591 PROTEIN"/>
    <property type="match status" value="1"/>
</dbReference>
<name>A0A6J7FNB7_9ZZZZ</name>
<accession>A0A6J7FNB7</accession>
<dbReference type="EMBL" id="CAFBMD010000046">
    <property type="protein sequence ID" value="CAB4896957.1"/>
    <property type="molecule type" value="Genomic_DNA"/>
</dbReference>
<dbReference type="PANTHER" id="PTHR33361:SF2">
    <property type="entry name" value="DUF885 DOMAIN-CONTAINING PROTEIN"/>
    <property type="match status" value="1"/>
</dbReference>
<protein>
    <submittedName>
        <fullName evidence="1">Unannotated protein</fullName>
    </submittedName>
</protein>
<dbReference type="AlphaFoldDB" id="A0A6J7FNB7"/>
<proteinExistence type="predicted"/>
<gene>
    <name evidence="1" type="ORF">UFOPK3492_00734</name>
</gene>
<organism evidence="1">
    <name type="scientific">freshwater metagenome</name>
    <dbReference type="NCBI Taxonomy" id="449393"/>
    <lineage>
        <taxon>unclassified sequences</taxon>
        <taxon>metagenomes</taxon>
        <taxon>ecological metagenomes</taxon>
    </lineage>
</organism>
<dbReference type="InterPro" id="IPR010281">
    <property type="entry name" value="DUF885"/>
</dbReference>
<dbReference type="Pfam" id="PF05960">
    <property type="entry name" value="DUF885"/>
    <property type="match status" value="1"/>
</dbReference>
<reference evidence="1" key="1">
    <citation type="submission" date="2020-05" db="EMBL/GenBank/DDBJ databases">
        <authorList>
            <person name="Chiriac C."/>
            <person name="Salcher M."/>
            <person name="Ghai R."/>
            <person name="Kavagutti S V."/>
        </authorList>
    </citation>
    <scope>NUCLEOTIDE SEQUENCE</scope>
</reference>
<evidence type="ECO:0000313" key="1">
    <source>
        <dbReference type="EMBL" id="CAB4896957.1"/>
    </source>
</evidence>